<organism evidence="1 2">
    <name type="scientific">Physcomitrium patens</name>
    <name type="common">Spreading-leaved earth moss</name>
    <name type="synonym">Physcomitrella patens</name>
    <dbReference type="NCBI Taxonomy" id="3218"/>
    <lineage>
        <taxon>Eukaryota</taxon>
        <taxon>Viridiplantae</taxon>
        <taxon>Streptophyta</taxon>
        <taxon>Embryophyta</taxon>
        <taxon>Bryophyta</taxon>
        <taxon>Bryophytina</taxon>
        <taxon>Bryopsida</taxon>
        <taxon>Funariidae</taxon>
        <taxon>Funariales</taxon>
        <taxon>Funariaceae</taxon>
        <taxon>Physcomitrium</taxon>
    </lineage>
</organism>
<evidence type="ECO:0000313" key="1">
    <source>
        <dbReference type="EnsemblPlants" id="Pp3c6_11140V3.2"/>
    </source>
</evidence>
<evidence type="ECO:0000313" key="2">
    <source>
        <dbReference type="Proteomes" id="UP000006727"/>
    </source>
</evidence>
<dbReference type="Gramene" id="Pp3c6_11140V3.2">
    <property type="protein sequence ID" value="Pp3c6_11140V3.2"/>
    <property type="gene ID" value="Pp3c6_11140"/>
</dbReference>
<protein>
    <submittedName>
        <fullName evidence="1">Uncharacterized protein</fullName>
    </submittedName>
</protein>
<reference evidence="1" key="3">
    <citation type="submission" date="2020-12" db="UniProtKB">
        <authorList>
            <consortium name="EnsemblPlants"/>
        </authorList>
    </citation>
    <scope>IDENTIFICATION</scope>
</reference>
<reference evidence="1 2" key="1">
    <citation type="journal article" date="2008" name="Science">
        <title>The Physcomitrella genome reveals evolutionary insights into the conquest of land by plants.</title>
        <authorList>
            <person name="Rensing S."/>
            <person name="Lang D."/>
            <person name="Zimmer A."/>
            <person name="Terry A."/>
            <person name="Salamov A."/>
            <person name="Shapiro H."/>
            <person name="Nishiyama T."/>
            <person name="Perroud P.-F."/>
            <person name="Lindquist E."/>
            <person name="Kamisugi Y."/>
            <person name="Tanahashi T."/>
            <person name="Sakakibara K."/>
            <person name="Fujita T."/>
            <person name="Oishi K."/>
            <person name="Shin-I T."/>
            <person name="Kuroki Y."/>
            <person name="Toyoda A."/>
            <person name="Suzuki Y."/>
            <person name="Hashimoto A."/>
            <person name="Yamaguchi K."/>
            <person name="Sugano A."/>
            <person name="Kohara Y."/>
            <person name="Fujiyama A."/>
            <person name="Anterola A."/>
            <person name="Aoki S."/>
            <person name="Ashton N."/>
            <person name="Barbazuk W.B."/>
            <person name="Barker E."/>
            <person name="Bennetzen J."/>
            <person name="Bezanilla M."/>
            <person name="Blankenship R."/>
            <person name="Cho S.H."/>
            <person name="Dutcher S."/>
            <person name="Estelle M."/>
            <person name="Fawcett J.A."/>
            <person name="Gundlach H."/>
            <person name="Hanada K."/>
            <person name="Heyl A."/>
            <person name="Hicks K.A."/>
            <person name="Hugh J."/>
            <person name="Lohr M."/>
            <person name="Mayer K."/>
            <person name="Melkozernov A."/>
            <person name="Murata T."/>
            <person name="Nelson D."/>
            <person name="Pils B."/>
            <person name="Prigge M."/>
            <person name="Reiss B."/>
            <person name="Renner T."/>
            <person name="Rombauts S."/>
            <person name="Rushton P."/>
            <person name="Sanderfoot A."/>
            <person name="Schween G."/>
            <person name="Shiu S.-H."/>
            <person name="Stueber K."/>
            <person name="Theodoulou F.L."/>
            <person name="Tu H."/>
            <person name="Van de Peer Y."/>
            <person name="Verrier P.J."/>
            <person name="Waters E."/>
            <person name="Wood A."/>
            <person name="Yang L."/>
            <person name="Cove D."/>
            <person name="Cuming A."/>
            <person name="Hasebe M."/>
            <person name="Lucas S."/>
            <person name="Mishler D.B."/>
            <person name="Reski R."/>
            <person name="Grigoriev I."/>
            <person name="Quatrano R.S."/>
            <person name="Boore J.L."/>
        </authorList>
    </citation>
    <scope>NUCLEOTIDE SEQUENCE [LARGE SCALE GENOMIC DNA]</scope>
    <source>
        <strain evidence="1 2">cv. Gransden 2004</strain>
    </source>
</reference>
<sequence length="74" mass="8220">MVESVRAEPIVATYANDGFANENEGKKIAETSFCGGYVPSHIVCIYISHRWRHCCRICICILVIWVDSSGEEAA</sequence>
<reference evidence="1 2" key="2">
    <citation type="journal article" date="2018" name="Plant J.">
        <title>The Physcomitrella patens chromosome-scale assembly reveals moss genome structure and evolution.</title>
        <authorList>
            <person name="Lang D."/>
            <person name="Ullrich K.K."/>
            <person name="Murat F."/>
            <person name="Fuchs J."/>
            <person name="Jenkins J."/>
            <person name="Haas F.B."/>
            <person name="Piednoel M."/>
            <person name="Gundlach H."/>
            <person name="Van Bel M."/>
            <person name="Meyberg R."/>
            <person name="Vives C."/>
            <person name="Morata J."/>
            <person name="Symeonidi A."/>
            <person name="Hiss M."/>
            <person name="Muchero W."/>
            <person name="Kamisugi Y."/>
            <person name="Saleh O."/>
            <person name="Blanc G."/>
            <person name="Decker E.L."/>
            <person name="van Gessel N."/>
            <person name="Grimwood J."/>
            <person name="Hayes R.D."/>
            <person name="Graham S.W."/>
            <person name="Gunter L.E."/>
            <person name="McDaniel S.F."/>
            <person name="Hoernstein S.N.W."/>
            <person name="Larsson A."/>
            <person name="Li F.W."/>
            <person name="Perroud P.F."/>
            <person name="Phillips J."/>
            <person name="Ranjan P."/>
            <person name="Rokshar D.S."/>
            <person name="Rothfels C.J."/>
            <person name="Schneider L."/>
            <person name="Shu S."/>
            <person name="Stevenson D.W."/>
            <person name="Thummler F."/>
            <person name="Tillich M."/>
            <person name="Villarreal Aguilar J.C."/>
            <person name="Widiez T."/>
            <person name="Wong G.K."/>
            <person name="Wymore A."/>
            <person name="Zhang Y."/>
            <person name="Zimmer A.D."/>
            <person name="Quatrano R.S."/>
            <person name="Mayer K.F.X."/>
            <person name="Goodstein D."/>
            <person name="Casacuberta J.M."/>
            <person name="Vandepoele K."/>
            <person name="Reski R."/>
            <person name="Cuming A.C."/>
            <person name="Tuskan G.A."/>
            <person name="Maumus F."/>
            <person name="Salse J."/>
            <person name="Schmutz J."/>
            <person name="Rensing S.A."/>
        </authorList>
    </citation>
    <scope>NUCLEOTIDE SEQUENCE [LARGE SCALE GENOMIC DNA]</scope>
    <source>
        <strain evidence="1 2">cv. Gransden 2004</strain>
    </source>
</reference>
<dbReference type="Proteomes" id="UP000006727">
    <property type="component" value="Chromosome 6"/>
</dbReference>
<dbReference type="EnsemblPlants" id="Pp3c6_11140V3.2">
    <property type="protein sequence ID" value="Pp3c6_11140V3.2"/>
    <property type="gene ID" value="Pp3c6_11140"/>
</dbReference>
<dbReference type="EMBL" id="ABEU02000006">
    <property type="status" value="NOT_ANNOTATED_CDS"/>
    <property type="molecule type" value="Genomic_DNA"/>
</dbReference>
<proteinExistence type="predicted"/>
<dbReference type="AlphaFoldDB" id="A0A7I4DWT3"/>
<keyword evidence="2" id="KW-1185">Reference proteome</keyword>
<accession>A0A7I4DWT3</accession>
<name>A0A7I4DWT3_PHYPA</name>